<dbReference type="RefSeq" id="WP_132124498.1">
    <property type="nucleotide sequence ID" value="NZ_SLWS01000012.1"/>
</dbReference>
<dbReference type="PANTHER" id="PTHR38113:SF2">
    <property type="entry name" value="DUF2293 DOMAIN-CONTAINING PROTEIN"/>
    <property type="match status" value="1"/>
</dbReference>
<evidence type="ECO:0000313" key="2">
    <source>
        <dbReference type="EMBL" id="TCO52588.1"/>
    </source>
</evidence>
<evidence type="ECO:0000313" key="3">
    <source>
        <dbReference type="Proteomes" id="UP000295680"/>
    </source>
</evidence>
<name>A0A4R2J7Y5_9PSEU</name>
<dbReference type="OrthoDB" id="128600at2"/>
<protein>
    <recommendedName>
        <fullName evidence="1">DUF2293 domain-containing protein</fullName>
    </recommendedName>
</protein>
<dbReference type="EMBL" id="SLWS01000012">
    <property type="protein sequence ID" value="TCO52588.1"/>
    <property type="molecule type" value="Genomic_DNA"/>
</dbReference>
<evidence type="ECO:0000259" key="1">
    <source>
        <dbReference type="Pfam" id="PF10056"/>
    </source>
</evidence>
<keyword evidence="3" id="KW-1185">Reference proteome</keyword>
<dbReference type="Proteomes" id="UP000295680">
    <property type="component" value="Unassembled WGS sequence"/>
</dbReference>
<dbReference type="InterPro" id="IPR018744">
    <property type="entry name" value="DUF2293"/>
</dbReference>
<sequence length="349" mass="38991">MGFEPRTKLERRVCVAAERLLAETAVVTPVAVLARMGWLPRLIDWERSQVACLEDTAAVDPGRLAEARGILRAWAEDRGLAEGESTYVSQNRDRRPLRFTAEGAEETERAYRTHWIASDVSDKKRERLTQKQNTAPDLVVVEPTTDWTCVSCGGTGPYLIMDSAGANCLTCADMDHLVLLPAGDATLTRRAKKASGLSAVVVRFNKSRKRYERQGLLVEEPALAAAEESCLADEEVRLRQRERDRERRAHQDVELQGRMAELIGRLFPRCPPDRAAAIARHTGQRGSGRVGRSAAGRALDEEALTRAVIASIRHEDTEYDELLMSGVDREAARDRIRTKIDTVLEHWRG</sequence>
<dbReference type="Pfam" id="PF10056">
    <property type="entry name" value="DUF2293"/>
    <property type="match status" value="1"/>
</dbReference>
<proteinExistence type="predicted"/>
<dbReference type="PANTHER" id="PTHR38113">
    <property type="match status" value="1"/>
</dbReference>
<accession>A0A4R2J7Y5</accession>
<gene>
    <name evidence="2" type="ORF">EV192_112320</name>
</gene>
<feature type="domain" description="DUF2293" evidence="1">
    <location>
        <begin position="263"/>
        <end position="348"/>
    </location>
</feature>
<comment type="caution">
    <text evidence="2">The sequence shown here is derived from an EMBL/GenBank/DDBJ whole genome shotgun (WGS) entry which is preliminary data.</text>
</comment>
<organism evidence="2 3">
    <name type="scientific">Actinocrispum wychmicini</name>
    <dbReference type="NCBI Taxonomy" id="1213861"/>
    <lineage>
        <taxon>Bacteria</taxon>
        <taxon>Bacillati</taxon>
        <taxon>Actinomycetota</taxon>
        <taxon>Actinomycetes</taxon>
        <taxon>Pseudonocardiales</taxon>
        <taxon>Pseudonocardiaceae</taxon>
        <taxon>Actinocrispum</taxon>
    </lineage>
</organism>
<reference evidence="2 3" key="1">
    <citation type="submission" date="2019-03" db="EMBL/GenBank/DDBJ databases">
        <title>Genomic Encyclopedia of Type Strains, Phase IV (KMG-IV): sequencing the most valuable type-strain genomes for metagenomic binning, comparative biology and taxonomic classification.</title>
        <authorList>
            <person name="Goeker M."/>
        </authorList>
    </citation>
    <scope>NUCLEOTIDE SEQUENCE [LARGE SCALE GENOMIC DNA]</scope>
    <source>
        <strain evidence="2 3">DSM 45934</strain>
    </source>
</reference>
<dbReference type="AlphaFoldDB" id="A0A4R2J7Y5"/>